<dbReference type="WBParaSite" id="PS1159_v2.g6100.t1">
    <property type="protein sequence ID" value="PS1159_v2.g6100.t1"/>
    <property type="gene ID" value="PS1159_v2.g6100"/>
</dbReference>
<accession>A0AC35GKP0</accession>
<proteinExistence type="predicted"/>
<reference evidence="2" key="1">
    <citation type="submission" date="2022-11" db="UniProtKB">
        <authorList>
            <consortium name="WormBaseParasite"/>
        </authorList>
    </citation>
    <scope>IDENTIFICATION</scope>
</reference>
<protein>
    <submittedName>
        <fullName evidence="2">Uncharacterized protein</fullName>
    </submittedName>
</protein>
<organism evidence="1 2">
    <name type="scientific">Panagrolaimus sp. PS1159</name>
    <dbReference type="NCBI Taxonomy" id="55785"/>
    <lineage>
        <taxon>Eukaryota</taxon>
        <taxon>Metazoa</taxon>
        <taxon>Ecdysozoa</taxon>
        <taxon>Nematoda</taxon>
        <taxon>Chromadorea</taxon>
        <taxon>Rhabditida</taxon>
        <taxon>Tylenchina</taxon>
        <taxon>Panagrolaimomorpha</taxon>
        <taxon>Panagrolaimoidea</taxon>
        <taxon>Panagrolaimidae</taxon>
        <taxon>Panagrolaimus</taxon>
    </lineage>
</organism>
<evidence type="ECO:0000313" key="1">
    <source>
        <dbReference type="Proteomes" id="UP000887580"/>
    </source>
</evidence>
<sequence length="123" mass="13943">MTNITECFKNHQCLIPSQYNVFDKIINTCSDEAFRMLNLPFHPSKPPITTYIDDLQNLATKKIGPILDSYTTNFPPGVTDTLANMTYEELDALKIIAAAVPYLKQFLCDSEEDQRVLKISNPL</sequence>
<name>A0AC35GKP0_9BILA</name>
<evidence type="ECO:0000313" key="2">
    <source>
        <dbReference type="WBParaSite" id="PS1159_v2.g6100.t1"/>
    </source>
</evidence>
<dbReference type="Proteomes" id="UP000887580">
    <property type="component" value="Unplaced"/>
</dbReference>